<dbReference type="GO" id="GO:0003677">
    <property type="term" value="F:DNA binding"/>
    <property type="evidence" value="ECO:0007669"/>
    <property type="project" value="UniProtKB-KW"/>
</dbReference>
<protein>
    <submittedName>
        <fullName evidence="6">Uncharacterized protein</fullName>
    </submittedName>
</protein>
<sequence>MMVNGSDPNEERALTVACREDDVDMMADVKQMAAAAAAAGQEISSFGNQLRPIDRYAIRFLELWDPIIDKTAGESQVRFEETEWELDRIEKYKEEMEAEIDEDEEPLVYETWDADFATEAYRQQVEALTQHQLMEELEYEAKEKEDEADENLDSLSRYGMPSDPKPKHKKKSKKAKFKSLKKRSLASELEPVKGELLVEPMLVDDDNLSNNVFTYSDIESPHSSVPRKRKKAESKPVGEEKISKKSKKLKKSHLEICTSEFDTNVSAMQQVEASESKPCESVVDFEHKPISRTKMGGKISITAMPVKRVLLIKPEKIKKGNIWSRDCTPSPDFWLSQEDAILWGRYRHPIHCCERFRELIQRYVLSAPDNPNYEKVNNIGSGKALLRVTEDNIRMLLNVAAEQPNTEYLIQKHFVALLSSVWKVTSRKDSRQNLPSSANGVYFGGKFFSSSNQISRTSVKENTATMKFPNFGQGARLVAAALSDASIRQQDESVFLPNHRKKSSTDAEQLDITLEFQAEKGDSTGPFPSVITLSISDSGPPSENKAMEQHLLRDSCNEYCKDTTDVNVAENRFRNSTRACDEDTMGWASSTFPTYDIRSRSVSKLPSSGKHKLVFSDPVRPSKSKFRKNAVEHGEIRHFMAEQGFPPLPMATPLNPSPRFDLNIPVNEDIRTDDLESNSHSHFDECSLEESFGVLPHEYVPGLLTGLDDCSLSPEYNDIA</sequence>
<proteinExistence type="predicted"/>
<dbReference type="GO" id="GO:0005524">
    <property type="term" value="F:ATP binding"/>
    <property type="evidence" value="ECO:0007669"/>
    <property type="project" value="UniProtKB-KW"/>
</dbReference>
<dbReference type="GO" id="GO:0042393">
    <property type="term" value="F:histone binding"/>
    <property type="evidence" value="ECO:0007669"/>
    <property type="project" value="TreeGrafter"/>
</dbReference>
<dbReference type="GO" id="GO:0000812">
    <property type="term" value="C:Swr1 complex"/>
    <property type="evidence" value="ECO:0007669"/>
    <property type="project" value="TreeGrafter"/>
</dbReference>
<dbReference type="PANTHER" id="PTHR45685:SF1">
    <property type="entry name" value="HELICASE SRCAP"/>
    <property type="match status" value="1"/>
</dbReference>
<keyword evidence="4" id="KW-0067">ATP-binding</keyword>
<feature type="compositionally biased region" description="Basic and acidic residues" evidence="5">
    <location>
        <begin position="233"/>
        <end position="243"/>
    </location>
</feature>
<dbReference type="InterPro" id="IPR050520">
    <property type="entry name" value="INO80/SWR1_helicase"/>
</dbReference>
<dbReference type="GO" id="GO:0016887">
    <property type="term" value="F:ATP hydrolysis activity"/>
    <property type="evidence" value="ECO:0007669"/>
    <property type="project" value="TreeGrafter"/>
</dbReference>
<accession>A0AAW1XLM8</accession>
<evidence type="ECO:0000256" key="2">
    <source>
        <dbReference type="ARBA" id="ARBA00022741"/>
    </source>
</evidence>
<name>A0AAW1XLM8_RUBAR</name>
<dbReference type="GO" id="GO:0006338">
    <property type="term" value="P:chromatin remodeling"/>
    <property type="evidence" value="ECO:0007669"/>
    <property type="project" value="TreeGrafter"/>
</dbReference>
<dbReference type="EMBL" id="JBEDUW010000003">
    <property type="protein sequence ID" value="KAK9937459.1"/>
    <property type="molecule type" value="Genomic_DNA"/>
</dbReference>
<organism evidence="6 7">
    <name type="scientific">Rubus argutus</name>
    <name type="common">Southern blackberry</name>
    <dbReference type="NCBI Taxonomy" id="59490"/>
    <lineage>
        <taxon>Eukaryota</taxon>
        <taxon>Viridiplantae</taxon>
        <taxon>Streptophyta</taxon>
        <taxon>Embryophyta</taxon>
        <taxon>Tracheophyta</taxon>
        <taxon>Spermatophyta</taxon>
        <taxon>Magnoliopsida</taxon>
        <taxon>eudicotyledons</taxon>
        <taxon>Gunneridae</taxon>
        <taxon>Pentapetalae</taxon>
        <taxon>rosids</taxon>
        <taxon>fabids</taxon>
        <taxon>Rosales</taxon>
        <taxon>Rosaceae</taxon>
        <taxon>Rosoideae</taxon>
        <taxon>Rosoideae incertae sedis</taxon>
        <taxon>Rubus</taxon>
    </lineage>
</organism>
<dbReference type="PANTHER" id="PTHR45685">
    <property type="entry name" value="HELICASE SRCAP-RELATED"/>
    <property type="match status" value="1"/>
</dbReference>
<evidence type="ECO:0000313" key="7">
    <source>
        <dbReference type="Proteomes" id="UP001457282"/>
    </source>
</evidence>
<dbReference type="Proteomes" id="UP001457282">
    <property type="component" value="Unassembled WGS sequence"/>
</dbReference>
<evidence type="ECO:0000256" key="1">
    <source>
        <dbReference type="ARBA" id="ARBA00004123"/>
    </source>
</evidence>
<feature type="compositionally biased region" description="Basic residues" evidence="5">
    <location>
        <begin position="166"/>
        <end position="179"/>
    </location>
</feature>
<evidence type="ECO:0000313" key="6">
    <source>
        <dbReference type="EMBL" id="KAK9937459.1"/>
    </source>
</evidence>
<evidence type="ECO:0000256" key="4">
    <source>
        <dbReference type="ARBA" id="ARBA00022840"/>
    </source>
</evidence>
<feature type="region of interest" description="Disordered" evidence="5">
    <location>
        <begin position="141"/>
        <end position="179"/>
    </location>
</feature>
<evidence type="ECO:0000256" key="3">
    <source>
        <dbReference type="ARBA" id="ARBA00022806"/>
    </source>
</evidence>
<comment type="subcellular location">
    <subcellularLocation>
        <location evidence="1">Nucleus</location>
    </subcellularLocation>
</comment>
<reference evidence="6 7" key="1">
    <citation type="journal article" date="2023" name="G3 (Bethesda)">
        <title>A chromosome-length genome assembly and annotation of blackberry (Rubus argutus, cv. 'Hillquist').</title>
        <authorList>
            <person name="Bruna T."/>
            <person name="Aryal R."/>
            <person name="Dudchenko O."/>
            <person name="Sargent D.J."/>
            <person name="Mead D."/>
            <person name="Buti M."/>
            <person name="Cavallini A."/>
            <person name="Hytonen T."/>
            <person name="Andres J."/>
            <person name="Pham M."/>
            <person name="Weisz D."/>
            <person name="Mascagni F."/>
            <person name="Usai G."/>
            <person name="Natali L."/>
            <person name="Bassil N."/>
            <person name="Fernandez G.E."/>
            <person name="Lomsadze A."/>
            <person name="Armour M."/>
            <person name="Olukolu B."/>
            <person name="Poorten T."/>
            <person name="Britton C."/>
            <person name="Davik J."/>
            <person name="Ashrafi H."/>
            <person name="Aiden E.L."/>
            <person name="Borodovsky M."/>
            <person name="Worthington M."/>
        </authorList>
    </citation>
    <scope>NUCLEOTIDE SEQUENCE [LARGE SCALE GENOMIC DNA]</scope>
    <source>
        <strain evidence="6">PI 553951</strain>
    </source>
</reference>
<keyword evidence="3" id="KW-0378">Hydrolase</keyword>
<keyword evidence="3" id="KW-0347">Helicase</keyword>
<keyword evidence="2" id="KW-0547">Nucleotide-binding</keyword>
<comment type="caution">
    <text evidence="6">The sequence shown here is derived from an EMBL/GenBank/DDBJ whole genome shotgun (WGS) entry which is preliminary data.</text>
</comment>
<gene>
    <name evidence="6" type="ORF">M0R45_014247</name>
</gene>
<dbReference type="AlphaFoldDB" id="A0AAW1XLM8"/>
<feature type="region of interest" description="Disordered" evidence="5">
    <location>
        <begin position="216"/>
        <end position="246"/>
    </location>
</feature>
<dbReference type="GO" id="GO:0004386">
    <property type="term" value="F:helicase activity"/>
    <property type="evidence" value="ECO:0007669"/>
    <property type="project" value="UniProtKB-KW"/>
</dbReference>
<keyword evidence="7" id="KW-1185">Reference proteome</keyword>
<evidence type="ECO:0000256" key="5">
    <source>
        <dbReference type="SAM" id="MobiDB-lite"/>
    </source>
</evidence>